<dbReference type="Gene3D" id="3.40.50.410">
    <property type="entry name" value="von Willebrand factor, type A domain"/>
    <property type="match status" value="1"/>
</dbReference>
<comment type="caution">
    <text evidence="1">The sequence shown here is derived from an EMBL/GenBank/DDBJ whole genome shotgun (WGS) entry which is preliminary data.</text>
</comment>
<reference evidence="1 2" key="1">
    <citation type="submission" date="2019-06" db="EMBL/GenBank/DDBJ databases">
        <title>A novel species of marine bacteria.</title>
        <authorList>
            <person name="Wang Y."/>
        </authorList>
    </citation>
    <scope>NUCLEOTIDE SEQUENCE [LARGE SCALE GENOMIC DNA]</scope>
    <source>
        <strain evidence="1 2">MA1-10</strain>
    </source>
</reference>
<evidence type="ECO:0000313" key="1">
    <source>
        <dbReference type="EMBL" id="TQV67964.1"/>
    </source>
</evidence>
<dbReference type="EMBL" id="VICH01000005">
    <property type="protein sequence ID" value="TQV67964.1"/>
    <property type="molecule type" value="Genomic_DNA"/>
</dbReference>
<dbReference type="InterPro" id="IPR036465">
    <property type="entry name" value="vWFA_dom_sf"/>
</dbReference>
<protein>
    <submittedName>
        <fullName evidence="1">DUF1194 domain-containing protein</fullName>
    </submittedName>
</protein>
<accession>A0A545SSL6</accession>
<evidence type="ECO:0000313" key="2">
    <source>
        <dbReference type="Proteomes" id="UP000315816"/>
    </source>
</evidence>
<dbReference type="OrthoDB" id="9792179at2"/>
<sequence>MRSFTRASLIAMAAPHIAFSQPQCRQALALGLDVSGSVDLQEYRLQLDGVAAALQSPKVVEKLLASKDTFIELSVYEWSGPGHQRLLQGWTAVTSREVITDIANTLRGVERIPVDPSTGLGRAMLYGADALAQRPDCWSHSLDLSGDGQSNSGIHPQDARIDPALDNVVVNALVVGANVPGRDLTAYFEAYVLHGIGSFTMQASNFKEFETAMIKKLLREMQGIVVSYAPPPADQ</sequence>
<organism evidence="1 2">
    <name type="scientific">Aliiroseovarius halocynthiae</name>
    <dbReference type="NCBI Taxonomy" id="985055"/>
    <lineage>
        <taxon>Bacteria</taxon>
        <taxon>Pseudomonadati</taxon>
        <taxon>Pseudomonadota</taxon>
        <taxon>Alphaproteobacteria</taxon>
        <taxon>Rhodobacterales</taxon>
        <taxon>Paracoccaceae</taxon>
        <taxon>Aliiroseovarius</taxon>
    </lineage>
</organism>
<dbReference type="InterPro" id="IPR010607">
    <property type="entry name" value="DUF1194"/>
</dbReference>
<gene>
    <name evidence="1" type="ORF">FIL88_08670</name>
</gene>
<dbReference type="Proteomes" id="UP000315816">
    <property type="component" value="Unassembled WGS sequence"/>
</dbReference>
<name>A0A545SSL6_9RHOB</name>
<dbReference type="AlphaFoldDB" id="A0A545SSL6"/>
<proteinExistence type="predicted"/>
<dbReference type="SUPFAM" id="SSF53300">
    <property type="entry name" value="vWA-like"/>
    <property type="match status" value="1"/>
</dbReference>
<keyword evidence="2" id="KW-1185">Reference proteome</keyword>
<dbReference type="Pfam" id="PF06707">
    <property type="entry name" value="DUF1194"/>
    <property type="match status" value="1"/>
</dbReference>